<dbReference type="InterPro" id="IPR010035">
    <property type="entry name" value="Thi_S"/>
</dbReference>
<dbReference type="OrthoDB" id="9800283at2"/>
<dbReference type="Gene3D" id="3.10.20.30">
    <property type="match status" value="1"/>
</dbReference>
<dbReference type="PANTHER" id="PTHR34472">
    <property type="entry name" value="SULFUR CARRIER PROTEIN THIS"/>
    <property type="match status" value="1"/>
</dbReference>
<evidence type="ECO:0000313" key="2">
    <source>
        <dbReference type="Proteomes" id="UP000243359"/>
    </source>
</evidence>
<dbReference type="RefSeq" id="WP_090351371.1">
    <property type="nucleotide sequence ID" value="NZ_LT629751.1"/>
</dbReference>
<reference evidence="2" key="1">
    <citation type="submission" date="2016-10" db="EMBL/GenBank/DDBJ databases">
        <authorList>
            <person name="Varghese N."/>
            <person name="Submissions S."/>
        </authorList>
    </citation>
    <scope>NUCLEOTIDE SEQUENCE [LARGE SCALE GENOMIC DNA]</scope>
    <source>
        <strain evidence="2">KCTC 32247</strain>
    </source>
</reference>
<dbReference type="NCBIfam" id="TIGR01683">
    <property type="entry name" value="thiS"/>
    <property type="match status" value="1"/>
</dbReference>
<dbReference type="AlphaFoldDB" id="A0A1H1YK45"/>
<accession>A0A1H1YK45</accession>
<organism evidence="1 2">
    <name type="scientific">Pseudomonas oryzae</name>
    <dbReference type="NCBI Taxonomy" id="1392877"/>
    <lineage>
        <taxon>Bacteria</taxon>
        <taxon>Pseudomonadati</taxon>
        <taxon>Pseudomonadota</taxon>
        <taxon>Gammaproteobacteria</taxon>
        <taxon>Pseudomonadales</taxon>
        <taxon>Pseudomonadaceae</taxon>
        <taxon>Pseudomonas</taxon>
    </lineage>
</organism>
<dbReference type="Proteomes" id="UP000243359">
    <property type="component" value="Chromosome I"/>
</dbReference>
<dbReference type="InterPro" id="IPR012675">
    <property type="entry name" value="Beta-grasp_dom_sf"/>
</dbReference>
<keyword evidence="2" id="KW-1185">Reference proteome</keyword>
<sequence length="66" mass="7021">MRIQLNGEAVELPEGLSVADLLARLDLAGRRVAVELNLDIVPRSQHAGTPLREGDRVEVVHAIGGG</sequence>
<name>A0A1H1YK45_9PSED</name>
<proteinExistence type="predicted"/>
<dbReference type="InterPro" id="IPR003749">
    <property type="entry name" value="ThiS/MoaD-like"/>
</dbReference>
<protein>
    <submittedName>
        <fullName evidence="1">Sulfur carrier protein ThiS</fullName>
    </submittedName>
</protein>
<dbReference type="EMBL" id="LT629751">
    <property type="protein sequence ID" value="SDT21705.1"/>
    <property type="molecule type" value="Genomic_DNA"/>
</dbReference>
<evidence type="ECO:0000313" key="1">
    <source>
        <dbReference type="EMBL" id="SDT21705.1"/>
    </source>
</evidence>
<dbReference type="PANTHER" id="PTHR34472:SF1">
    <property type="entry name" value="SULFUR CARRIER PROTEIN THIS"/>
    <property type="match status" value="1"/>
</dbReference>
<gene>
    <name evidence="1" type="ORF">SAMN05216221_3826</name>
</gene>
<dbReference type="Pfam" id="PF02597">
    <property type="entry name" value="ThiS"/>
    <property type="match status" value="1"/>
</dbReference>
<dbReference type="SUPFAM" id="SSF54285">
    <property type="entry name" value="MoaD/ThiS"/>
    <property type="match status" value="1"/>
</dbReference>
<dbReference type="CDD" id="cd00565">
    <property type="entry name" value="Ubl_ThiS"/>
    <property type="match status" value="1"/>
</dbReference>
<dbReference type="InterPro" id="IPR016155">
    <property type="entry name" value="Mopterin_synth/thiamin_S_b"/>
</dbReference>
<dbReference type="STRING" id="1392877.SAMN05216221_3826"/>